<dbReference type="InterPro" id="IPR000257">
    <property type="entry name" value="Uroporphyrinogen_deCOase"/>
</dbReference>
<evidence type="ECO:0000256" key="6">
    <source>
        <dbReference type="ARBA" id="ARBA00012288"/>
    </source>
</evidence>
<evidence type="ECO:0000256" key="2">
    <source>
        <dbReference type="ARBA" id="ARBA00004229"/>
    </source>
</evidence>
<feature type="domain" description="Uroporphyrinogen decarboxylase (URO-D)" evidence="12">
    <location>
        <begin position="62"/>
        <end position="71"/>
    </location>
</feature>
<dbReference type="SUPFAM" id="SSF51726">
    <property type="entry name" value="UROD/MetE-like"/>
    <property type="match status" value="1"/>
</dbReference>
<dbReference type="Pfam" id="PF01208">
    <property type="entry name" value="URO-D"/>
    <property type="match status" value="2"/>
</dbReference>
<evidence type="ECO:0000256" key="3">
    <source>
        <dbReference type="ARBA" id="ARBA00004804"/>
    </source>
</evidence>
<dbReference type="EMBL" id="KK100647">
    <property type="protein sequence ID" value="KIZ04549.1"/>
    <property type="molecule type" value="Genomic_DNA"/>
</dbReference>
<sequence length="441" mass="47692">MMQTQRLAGASQQRAARPSARSSRSSSDGPRRAVVVRAAAGADAAEPLLVRAARGEAVDRAPCWMMRQAGRYQAAYRELALKHPSFRARSETTELIVDISLQPFRSFRPDGVILFSDILTPLPGIGIPFEIDDNKGPLIDNPIRSMEQASTPPAARRSWRWERAGRGRGLGRFHQQPGSGAWERLGTGLSQLHALDLSKLTFVGDALGQLRAEVGGAAAVLGFVGSPWTLATYLVEGASSSLYKTIKSMAYSNPALLDGMLSRLADAMAEYMCYQIEAGAQAVQVFDSWGGQLPPRDWDRWSGPYLTRMIATVKARHPRVPLTLYANGSGGLLERMGGTGADVIGLDWTVDMADARRRLGDVSVQGNVDPTVLFAERGAIEAAVRDCLLKAGPRGHILNLGHGVLVGTPEEAVAHMFELSKTIKYADLAEQVRQAKQPALV</sequence>
<evidence type="ECO:0000256" key="5">
    <source>
        <dbReference type="ARBA" id="ARBA00011738"/>
    </source>
</evidence>
<evidence type="ECO:0000313" key="15">
    <source>
        <dbReference type="Proteomes" id="UP000054498"/>
    </source>
</evidence>
<feature type="compositionally biased region" description="Low complexity" evidence="11">
    <location>
        <begin position="8"/>
        <end position="32"/>
    </location>
</feature>
<evidence type="ECO:0000259" key="12">
    <source>
        <dbReference type="PROSITE" id="PS00906"/>
    </source>
</evidence>
<dbReference type="GO" id="GO:0006782">
    <property type="term" value="P:protoporphyrinogen IX biosynthetic process"/>
    <property type="evidence" value="ECO:0007669"/>
    <property type="project" value="UniProtKB-UniPathway"/>
</dbReference>
<name>A0A0D2LCT1_9CHLO</name>
<comment type="similarity">
    <text evidence="4">Belongs to the uroporphyrinogen decarboxylase family.</text>
</comment>
<evidence type="ECO:0000313" key="14">
    <source>
        <dbReference type="EMBL" id="KIZ04549.1"/>
    </source>
</evidence>
<comment type="subcellular location">
    <subcellularLocation>
        <location evidence="2">Plastid</location>
        <location evidence="2">Chloroplast</location>
    </subcellularLocation>
</comment>
<dbReference type="GO" id="GO:0009507">
    <property type="term" value="C:chloroplast"/>
    <property type="evidence" value="ECO:0007669"/>
    <property type="project" value="UniProtKB-SubCell"/>
</dbReference>
<dbReference type="UniPathway" id="UPA00251">
    <property type="reaction ID" value="UER00321"/>
</dbReference>
<dbReference type="InterPro" id="IPR006361">
    <property type="entry name" value="Uroporphyrinogen_deCO2ase_HemE"/>
</dbReference>
<dbReference type="OrthoDB" id="339900at2759"/>
<comment type="catalytic activity">
    <reaction evidence="10">
        <text>uroporphyrinogen III + 4 H(+) = coproporphyrinogen III + 4 CO2</text>
        <dbReference type="Rhea" id="RHEA:19865"/>
        <dbReference type="ChEBI" id="CHEBI:15378"/>
        <dbReference type="ChEBI" id="CHEBI:16526"/>
        <dbReference type="ChEBI" id="CHEBI:57308"/>
        <dbReference type="ChEBI" id="CHEBI:57309"/>
        <dbReference type="EC" id="4.1.1.37"/>
    </reaction>
</comment>
<keyword evidence="7" id="KW-0210">Decarboxylase</keyword>
<dbReference type="PANTHER" id="PTHR21091">
    <property type="entry name" value="METHYLTETRAHYDROFOLATE:HOMOCYSTEINE METHYLTRANSFERASE RELATED"/>
    <property type="match status" value="1"/>
</dbReference>
<keyword evidence="9" id="KW-0627">Porphyrin biosynthesis</keyword>
<dbReference type="PROSITE" id="PS00907">
    <property type="entry name" value="UROD_2"/>
    <property type="match status" value="1"/>
</dbReference>
<evidence type="ECO:0000256" key="11">
    <source>
        <dbReference type="SAM" id="MobiDB-lite"/>
    </source>
</evidence>
<comment type="subunit">
    <text evidence="5">Homodimer.</text>
</comment>
<dbReference type="PANTHER" id="PTHR21091:SF167">
    <property type="entry name" value="UROPORPHYRINOGEN DECARBOXYLASE 1, CHLOROPLASTIC"/>
    <property type="match status" value="1"/>
</dbReference>
<dbReference type="RefSeq" id="XP_013903568.1">
    <property type="nucleotide sequence ID" value="XM_014048114.1"/>
</dbReference>
<comment type="function">
    <text evidence="1">Catalyzes the decarboxylation of four acetate groups of uroporphyrinogen-III to yield coproporphyrinogen-III.</text>
</comment>
<feature type="domain" description="Uroporphyrinogen decarboxylase (URO-D)" evidence="13">
    <location>
        <begin position="221"/>
        <end position="237"/>
    </location>
</feature>
<dbReference type="AlphaFoldDB" id="A0A0D2LCT1"/>
<comment type="pathway">
    <text evidence="3">Porphyrin-containing compound metabolism; protoporphyrin-IX biosynthesis; coproporphyrinogen-III from 5-aminolevulinate: step 4/4.</text>
</comment>
<feature type="region of interest" description="Disordered" evidence="11">
    <location>
        <begin position="1"/>
        <end position="32"/>
    </location>
</feature>
<gene>
    <name evidence="14" type="ORF">MNEG_3411</name>
</gene>
<organism evidence="14 15">
    <name type="scientific">Monoraphidium neglectum</name>
    <dbReference type="NCBI Taxonomy" id="145388"/>
    <lineage>
        <taxon>Eukaryota</taxon>
        <taxon>Viridiplantae</taxon>
        <taxon>Chlorophyta</taxon>
        <taxon>core chlorophytes</taxon>
        <taxon>Chlorophyceae</taxon>
        <taxon>CS clade</taxon>
        <taxon>Sphaeropleales</taxon>
        <taxon>Selenastraceae</taxon>
        <taxon>Monoraphidium</taxon>
    </lineage>
</organism>
<keyword evidence="8 14" id="KW-0456">Lyase</keyword>
<dbReference type="KEGG" id="mng:MNEG_3411"/>
<dbReference type="FunFam" id="3.20.20.210:FF:000006">
    <property type="entry name" value="Uroporphyrinogen decarboxylase"/>
    <property type="match status" value="1"/>
</dbReference>
<dbReference type="InterPro" id="IPR038071">
    <property type="entry name" value="UROD/MetE-like_sf"/>
</dbReference>
<evidence type="ECO:0000256" key="4">
    <source>
        <dbReference type="ARBA" id="ARBA00009935"/>
    </source>
</evidence>
<evidence type="ECO:0000256" key="7">
    <source>
        <dbReference type="ARBA" id="ARBA00022793"/>
    </source>
</evidence>
<dbReference type="GO" id="GO:0004853">
    <property type="term" value="F:uroporphyrinogen decarboxylase activity"/>
    <property type="evidence" value="ECO:0007669"/>
    <property type="project" value="UniProtKB-EC"/>
</dbReference>
<dbReference type="CDD" id="cd00717">
    <property type="entry name" value="URO-D"/>
    <property type="match status" value="1"/>
</dbReference>
<keyword evidence="15" id="KW-1185">Reference proteome</keyword>
<reference evidence="14 15" key="1">
    <citation type="journal article" date="2013" name="BMC Genomics">
        <title>Reconstruction of the lipid metabolism for the microalga Monoraphidium neglectum from its genome sequence reveals characteristics suitable for biofuel production.</title>
        <authorList>
            <person name="Bogen C."/>
            <person name="Al-Dilaimi A."/>
            <person name="Albersmeier A."/>
            <person name="Wichmann J."/>
            <person name="Grundmann M."/>
            <person name="Rupp O."/>
            <person name="Lauersen K.J."/>
            <person name="Blifernez-Klassen O."/>
            <person name="Kalinowski J."/>
            <person name="Goesmann A."/>
            <person name="Mussgnug J.H."/>
            <person name="Kruse O."/>
        </authorList>
    </citation>
    <scope>NUCLEOTIDE SEQUENCE [LARGE SCALE GENOMIC DNA]</scope>
    <source>
        <strain evidence="14 15">SAG 48.87</strain>
    </source>
</reference>
<evidence type="ECO:0000256" key="1">
    <source>
        <dbReference type="ARBA" id="ARBA00002448"/>
    </source>
</evidence>
<dbReference type="STRING" id="145388.A0A0D2LCT1"/>
<proteinExistence type="inferred from homology"/>
<dbReference type="Proteomes" id="UP000054498">
    <property type="component" value="Unassembled WGS sequence"/>
</dbReference>
<evidence type="ECO:0000259" key="13">
    <source>
        <dbReference type="PROSITE" id="PS00907"/>
    </source>
</evidence>
<dbReference type="EC" id="4.1.1.37" evidence="6"/>
<evidence type="ECO:0000256" key="9">
    <source>
        <dbReference type="ARBA" id="ARBA00023244"/>
    </source>
</evidence>
<dbReference type="PROSITE" id="PS00906">
    <property type="entry name" value="UROD_1"/>
    <property type="match status" value="1"/>
</dbReference>
<evidence type="ECO:0000256" key="8">
    <source>
        <dbReference type="ARBA" id="ARBA00023239"/>
    </source>
</evidence>
<protein>
    <recommendedName>
        <fullName evidence="6">uroporphyrinogen decarboxylase</fullName>
        <ecNumber evidence="6">4.1.1.37</ecNumber>
    </recommendedName>
</protein>
<dbReference type="GeneID" id="25736289"/>
<accession>A0A0D2LCT1</accession>
<evidence type="ECO:0000256" key="10">
    <source>
        <dbReference type="ARBA" id="ARBA00048033"/>
    </source>
</evidence>
<dbReference type="Gene3D" id="3.20.20.210">
    <property type="match status" value="1"/>
</dbReference>